<organism evidence="1 2">
    <name type="scientific">Armillaria ostoyae</name>
    <name type="common">Armillaria root rot fungus</name>
    <dbReference type="NCBI Taxonomy" id="47428"/>
    <lineage>
        <taxon>Eukaryota</taxon>
        <taxon>Fungi</taxon>
        <taxon>Dikarya</taxon>
        <taxon>Basidiomycota</taxon>
        <taxon>Agaricomycotina</taxon>
        <taxon>Agaricomycetes</taxon>
        <taxon>Agaricomycetidae</taxon>
        <taxon>Agaricales</taxon>
        <taxon>Marasmiineae</taxon>
        <taxon>Physalacriaceae</taxon>
        <taxon>Armillaria</taxon>
    </lineage>
</organism>
<sequence>MCTIYASDFMRQDYLATIHPEMQFLSQITVLHILITLPCQSTPSGAGERVGLFHRDPSIAFVVGSGRTIYMCLEHILFTPNLSSSGKIHWPA</sequence>
<dbReference type="EMBL" id="FUEG01000015">
    <property type="protein sequence ID" value="SJL11878.1"/>
    <property type="molecule type" value="Genomic_DNA"/>
</dbReference>
<evidence type="ECO:0000313" key="2">
    <source>
        <dbReference type="Proteomes" id="UP000219338"/>
    </source>
</evidence>
<dbReference type="Proteomes" id="UP000219338">
    <property type="component" value="Unassembled WGS sequence"/>
</dbReference>
<protein>
    <submittedName>
        <fullName evidence="1">Uncharacterized protein</fullName>
    </submittedName>
</protein>
<gene>
    <name evidence="1" type="ORF">ARMOST_15290</name>
</gene>
<dbReference type="AlphaFoldDB" id="A0A284RT00"/>
<reference evidence="2" key="1">
    <citation type="journal article" date="2017" name="Nat. Ecol. Evol.">
        <title>Genome expansion and lineage-specific genetic innovations in the forest pathogenic fungi Armillaria.</title>
        <authorList>
            <person name="Sipos G."/>
            <person name="Prasanna A.N."/>
            <person name="Walter M.C."/>
            <person name="O'Connor E."/>
            <person name="Balint B."/>
            <person name="Krizsan K."/>
            <person name="Kiss B."/>
            <person name="Hess J."/>
            <person name="Varga T."/>
            <person name="Slot J."/>
            <person name="Riley R."/>
            <person name="Boka B."/>
            <person name="Rigling D."/>
            <person name="Barry K."/>
            <person name="Lee J."/>
            <person name="Mihaltcheva S."/>
            <person name="LaButti K."/>
            <person name="Lipzen A."/>
            <person name="Waldron R."/>
            <person name="Moloney N.M."/>
            <person name="Sperisen C."/>
            <person name="Kredics L."/>
            <person name="Vagvoelgyi C."/>
            <person name="Patrignani A."/>
            <person name="Fitzpatrick D."/>
            <person name="Nagy I."/>
            <person name="Doyle S."/>
            <person name="Anderson J.B."/>
            <person name="Grigoriev I.V."/>
            <person name="Gueldener U."/>
            <person name="Muensterkoetter M."/>
            <person name="Nagy L.G."/>
        </authorList>
    </citation>
    <scope>NUCLEOTIDE SEQUENCE [LARGE SCALE GENOMIC DNA]</scope>
    <source>
        <strain evidence="2">C18/9</strain>
    </source>
</reference>
<proteinExistence type="predicted"/>
<name>A0A284RT00_ARMOS</name>
<accession>A0A284RT00</accession>
<evidence type="ECO:0000313" key="1">
    <source>
        <dbReference type="EMBL" id="SJL11878.1"/>
    </source>
</evidence>
<keyword evidence="2" id="KW-1185">Reference proteome</keyword>